<gene>
    <name evidence="1" type="ORF">MCOR_16081</name>
</gene>
<sequence length="233" mass="26808">MDNCIFCDKLHENGEPTVKLGKKGCDNINKINSDRQQEILTLPGLTVHHDCRRDYINLKSTRWKVSLDVDQETSTTERDLRSSKSLFKFKENCLFCGQTAKNYKRKRGYDVHMHHHFGSRFLIDTLYNLGFCSSYSEVQRFEMNAAASRSTENENYNQSFVKFIADDVDHNIRSLDGFGTFLGMDIIAASTPGIKTTRYGPRTNPSIKEITALAKDKHQILQRTIQFVQIIEI</sequence>
<evidence type="ECO:0000313" key="1">
    <source>
        <dbReference type="EMBL" id="CAC5380089.1"/>
    </source>
</evidence>
<dbReference type="OrthoDB" id="10069752at2759"/>
<keyword evidence="2" id="KW-1185">Reference proteome</keyword>
<reference evidence="1 2" key="1">
    <citation type="submission" date="2020-06" db="EMBL/GenBank/DDBJ databases">
        <authorList>
            <person name="Li R."/>
            <person name="Bekaert M."/>
        </authorList>
    </citation>
    <scope>NUCLEOTIDE SEQUENCE [LARGE SCALE GENOMIC DNA]</scope>
    <source>
        <strain evidence="2">wild</strain>
    </source>
</reference>
<dbReference type="EMBL" id="CACVKT020002839">
    <property type="protein sequence ID" value="CAC5380089.1"/>
    <property type="molecule type" value="Genomic_DNA"/>
</dbReference>
<dbReference type="Proteomes" id="UP000507470">
    <property type="component" value="Unassembled WGS sequence"/>
</dbReference>
<accession>A0A6J8BBS9</accession>
<organism evidence="1 2">
    <name type="scientific">Mytilus coruscus</name>
    <name type="common">Sea mussel</name>
    <dbReference type="NCBI Taxonomy" id="42192"/>
    <lineage>
        <taxon>Eukaryota</taxon>
        <taxon>Metazoa</taxon>
        <taxon>Spiralia</taxon>
        <taxon>Lophotrochozoa</taxon>
        <taxon>Mollusca</taxon>
        <taxon>Bivalvia</taxon>
        <taxon>Autobranchia</taxon>
        <taxon>Pteriomorphia</taxon>
        <taxon>Mytilida</taxon>
        <taxon>Mytiloidea</taxon>
        <taxon>Mytilidae</taxon>
        <taxon>Mytilinae</taxon>
        <taxon>Mytilus</taxon>
    </lineage>
</organism>
<proteinExistence type="predicted"/>
<protein>
    <submittedName>
        <fullName evidence="1">Uncharacterized protein</fullName>
    </submittedName>
</protein>
<name>A0A6J8BBS9_MYTCO</name>
<dbReference type="AlphaFoldDB" id="A0A6J8BBS9"/>
<evidence type="ECO:0000313" key="2">
    <source>
        <dbReference type="Proteomes" id="UP000507470"/>
    </source>
</evidence>